<keyword evidence="2" id="KW-1185">Reference proteome</keyword>
<organism evidence="1 2">
    <name type="scientific">Lophium mytilinum</name>
    <dbReference type="NCBI Taxonomy" id="390894"/>
    <lineage>
        <taxon>Eukaryota</taxon>
        <taxon>Fungi</taxon>
        <taxon>Dikarya</taxon>
        <taxon>Ascomycota</taxon>
        <taxon>Pezizomycotina</taxon>
        <taxon>Dothideomycetes</taxon>
        <taxon>Pleosporomycetidae</taxon>
        <taxon>Mytilinidiales</taxon>
        <taxon>Mytilinidiaceae</taxon>
        <taxon>Lophium</taxon>
    </lineage>
</organism>
<gene>
    <name evidence="1" type="ORF">BU16DRAFT_55511</name>
</gene>
<name>A0A6A6QNT4_9PEZI</name>
<accession>A0A6A6QNT4</accession>
<sequence>MHYHTLRDVRIWTEYELPALTNPLAPSNCMQRTCQVERRAAFGITQAPRFLRICAAWISDASYRHVAALRSSRLCTEPHLITSLIPKSSFSHSCLSRPVAVAVYVKYTRPQLHHATAKWIPIVSRRVAATLTASRNLAGCPVPCWLCVEGKFAHQAARLTLRCRMLRRRIFLGKHRGTKASHTSSRRQG</sequence>
<dbReference type="EMBL" id="MU004191">
    <property type="protein sequence ID" value="KAF2493794.1"/>
    <property type="molecule type" value="Genomic_DNA"/>
</dbReference>
<proteinExistence type="predicted"/>
<protein>
    <submittedName>
        <fullName evidence="1">Uncharacterized protein</fullName>
    </submittedName>
</protein>
<reference evidence="1" key="1">
    <citation type="journal article" date="2020" name="Stud. Mycol.">
        <title>101 Dothideomycetes genomes: a test case for predicting lifestyles and emergence of pathogens.</title>
        <authorList>
            <person name="Haridas S."/>
            <person name="Albert R."/>
            <person name="Binder M."/>
            <person name="Bloem J."/>
            <person name="Labutti K."/>
            <person name="Salamov A."/>
            <person name="Andreopoulos B."/>
            <person name="Baker S."/>
            <person name="Barry K."/>
            <person name="Bills G."/>
            <person name="Bluhm B."/>
            <person name="Cannon C."/>
            <person name="Castanera R."/>
            <person name="Culley D."/>
            <person name="Daum C."/>
            <person name="Ezra D."/>
            <person name="Gonzalez J."/>
            <person name="Henrissat B."/>
            <person name="Kuo A."/>
            <person name="Liang C."/>
            <person name="Lipzen A."/>
            <person name="Lutzoni F."/>
            <person name="Magnuson J."/>
            <person name="Mondo S."/>
            <person name="Nolan M."/>
            <person name="Ohm R."/>
            <person name="Pangilinan J."/>
            <person name="Park H.-J."/>
            <person name="Ramirez L."/>
            <person name="Alfaro M."/>
            <person name="Sun H."/>
            <person name="Tritt A."/>
            <person name="Yoshinaga Y."/>
            <person name="Zwiers L.-H."/>
            <person name="Turgeon B."/>
            <person name="Goodwin S."/>
            <person name="Spatafora J."/>
            <person name="Crous P."/>
            <person name="Grigoriev I."/>
        </authorList>
    </citation>
    <scope>NUCLEOTIDE SEQUENCE</scope>
    <source>
        <strain evidence="1">CBS 269.34</strain>
    </source>
</reference>
<dbReference type="AlphaFoldDB" id="A0A6A6QNT4"/>
<evidence type="ECO:0000313" key="2">
    <source>
        <dbReference type="Proteomes" id="UP000799750"/>
    </source>
</evidence>
<evidence type="ECO:0000313" key="1">
    <source>
        <dbReference type="EMBL" id="KAF2493794.1"/>
    </source>
</evidence>
<dbReference type="Proteomes" id="UP000799750">
    <property type="component" value="Unassembled WGS sequence"/>
</dbReference>